<keyword evidence="4" id="KW-0547">Nucleotide-binding</keyword>
<dbReference type="InterPro" id="IPR027417">
    <property type="entry name" value="P-loop_NTPase"/>
</dbReference>
<dbReference type="GO" id="GO:0005829">
    <property type="term" value="C:cytosol"/>
    <property type="evidence" value="ECO:0007669"/>
    <property type="project" value="TreeGrafter"/>
</dbReference>
<evidence type="ECO:0000256" key="3">
    <source>
        <dbReference type="ARBA" id="ARBA00022490"/>
    </source>
</evidence>
<feature type="domain" description="PhoH-like protein" evidence="8">
    <location>
        <begin position="123"/>
        <end position="326"/>
    </location>
</feature>
<evidence type="ECO:0000259" key="8">
    <source>
        <dbReference type="Pfam" id="PF02562"/>
    </source>
</evidence>
<evidence type="ECO:0000313" key="9">
    <source>
        <dbReference type="EMBL" id="AMC99966.1"/>
    </source>
</evidence>
<dbReference type="PANTHER" id="PTHR30473">
    <property type="entry name" value="PROTEIN PHOH"/>
    <property type="match status" value="1"/>
</dbReference>
<dbReference type="KEGG" id="hco:LOKO_00885"/>
<sequence>MDPPVLSQPTSQANRIITLSLEPNDPQRLANLCGQRDEHLKLVEERLGVTLRNRGNVFQLAGPGHRVKAAANVLEHLYREAEASDLAPDTVHLFLQESGLEALDEEEGHEDGDVLLRTPKVLIKPRGQNQQSYVSSIRAHDINFGIGPAGTGKTYLAVAAAVEALNHQEVRRILLVRPAVEAGEKLGFLPGDLAQKIDPYLRPLYDALYEMLGFEQVGKLIERQVIEIAPLAYMRGRTLNNAFIILDESQNTTREQMKMFLTRIGFGSTAVITGDVTQVDLPRGSSSGLIQVLEVLRGTPGIGVTHFAAKDVVRHPLVQRIIEAYEGFEAEQEVQERARAEARTRERESLRQERERHRGSKDYGET</sequence>
<feature type="compositionally biased region" description="Basic and acidic residues" evidence="7">
    <location>
        <begin position="334"/>
        <end position="366"/>
    </location>
</feature>
<evidence type="ECO:0000256" key="5">
    <source>
        <dbReference type="ARBA" id="ARBA00022840"/>
    </source>
</evidence>
<dbReference type="Pfam" id="PF02562">
    <property type="entry name" value="PhoH"/>
    <property type="match status" value="1"/>
</dbReference>
<evidence type="ECO:0000256" key="2">
    <source>
        <dbReference type="ARBA" id="ARBA00010393"/>
    </source>
</evidence>
<dbReference type="SUPFAM" id="SSF52540">
    <property type="entry name" value="P-loop containing nucleoside triphosphate hydrolases"/>
    <property type="match status" value="1"/>
</dbReference>
<proteinExistence type="inferred from homology"/>
<comment type="similarity">
    <text evidence="2">Belongs to the PhoH family.</text>
</comment>
<name>A0A0X8HC77_9GAMM</name>
<dbReference type="InterPro" id="IPR051451">
    <property type="entry name" value="PhoH2-like"/>
</dbReference>
<protein>
    <recommendedName>
        <fullName evidence="6">PhoH-like protein</fullName>
    </recommendedName>
</protein>
<comment type="subcellular location">
    <subcellularLocation>
        <location evidence="1">Cytoplasm</location>
    </subcellularLocation>
</comment>
<dbReference type="EMBL" id="CP014226">
    <property type="protein sequence ID" value="AMC99966.1"/>
    <property type="molecule type" value="Genomic_DNA"/>
</dbReference>
<accession>A0A0X8HC77</accession>
<organism evidence="9 10">
    <name type="scientific">Halomonas chromatireducens</name>
    <dbReference type="NCBI Taxonomy" id="507626"/>
    <lineage>
        <taxon>Bacteria</taxon>
        <taxon>Pseudomonadati</taxon>
        <taxon>Pseudomonadota</taxon>
        <taxon>Gammaproteobacteria</taxon>
        <taxon>Oceanospirillales</taxon>
        <taxon>Halomonadaceae</taxon>
        <taxon>Halomonas</taxon>
    </lineage>
</organism>
<gene>
    <name evidence="9" type="primary">ybeZ_1</name>
    <name evidence="9" type="ORF">LOKO_00885</name>
</gene>
<evidence type="ECO:0000256" key="4">
    <source>
        <dbReference type="ARBA" id="ARBA00022741"/>
    </source>
</evidence>
<feature type="region of interest" description="Disordered" evidence="7">
    <location>
        <begin position="330"/>
        <end position="366"/>
    </location>
</feature>
<reference evidence="9 10" key="1">
    <citation type="journal article" date="2016" name="Genome Announc.">
        <title>Draft Genome Sequence of 'Halomonas chromatireducens' Strain AGD 8-3, a Haloalkaliphilic Chromate- and Selenite-Reducing Gammaproteobacterium.</title>
        <authorList>
            <person name="Sharko F.S."/>
            <person name="Shapovalova A.A."/>
            <person name="Tsygankova S.V."/>
            <person name="Komova A.V."/>
            <person name="Boulygina E.S."/>
            <person name="Teslyuk A.B."/>
            <person name="Gotovtsev P.M."/>
            <person name="Namsaraev Z.B."/>
            <person name="Khijniak T.V."/>
            <person name="Nedoluzhko A.V."/>
            <person name="Vasilov R.G."/>
        </authorList>
    </citation>
    <scope>NUCLEOTIDE SEQUENCE [LARGE SCALE GENOMIC DNA]</scope>
    <source>
        <strain evidence="9 10">AGD 8-3</strain>
    </source>
</reference>
<dbReference type="Gene3D" id="3.40.50.300">
    <property type="entry name" value="P-loop containing nucleotide triphosphate hydrolases"/>
    <property type="match status" value="1"/>
</dbReference>
<dbReference type="PANTHER" id="PTHR30473:SF1">
    <property type="entry name" value="PHOH-LIKE PROTEIN"/>
    <property type="match status" value="1"/>
</dbReference>
<keyword evidence="10" id="KW-1185">Reference proteome</keyword>
<dbReference type="FunFam" id="3.40.50.300:FF:000013">
    <property type="entry name" value="PhoH family ATPase"/>
    <property type="match status" value="1"/>
</dbReference>
<dbReference type="PATRIC" id="fig|507626.3.peg.879"/>
<evidence type="ECO:0000256" key="1">
    <source>
        <dbReference type="ARBA" id="ARBA00004496"/>
    </source>
</evidence>
<dbReference type="Proteomes" id="UP000063387">
    <property type="component" value="Chromosome"/>
</dbReference>
<keyword evidence="3" id="KW-0963">Cytoplasm</keyword>
<reference evidence="9 10" key="2">
    <citation type="submission" date="2016-02" db="EMBL/GenBank/DDBJ databases">
        <authorList>
            <person name="Wen L."/>
            <person name="He K."/>
            <person name="Yang H."/>
        </authorList>
    </citation>
    <scope>NUCLEOTIDE SEQUENCE [LARGE SCALE GENOMIC DNA]</scope>
    <source>
        <strain evidence="9 10">AGD 8-3</strain>
    </source>
</reference>
<evidence type="ECO:0000313" key="10">
    <source>
        <dbReference type="Proteomes" id="UP000063387"/>
    </source>
</evidence>
<dbReference type="GO" id="GO:0005524">
    <property type="term" value="F:ATP binding"/>
    <property type="evidence" value="ECO:0007669"/>
    <property type="project" value="UniProtKB-KW"/>
</dbReference>
<dbReference type="AlphaFoldDB" id="A0A0X8HC77"/>
<evidence type="ECO:0000256" key="7">
    <source>
        <dbReference type="SAM" id="MobiDB-lite"/>
    </source>
</evidence>
<dbReference type="InterPro" id="IPR003714">
    <property type="entry name" value="PhoH"/>
</dbReference>
<evidence type="ECO:0000256" key="6">
    <source>
        <dbReference type="ARBA" id="ARBA00039970"/>
    </source>
</evidence>
<dbReference type="STRING" id="507626.LOKO_00885"/>
<keyword evidence="5" id="KW-0067">ATP-binding</keyword>